<protein>
    <recommendedName>
        <fullName evidence="1">Methyltransferase type 11 domain-containing protein</fullName>
    </recommendedName>
</protein>
<gene>
    <name evidence="2" type="ORF">COY32_05755</name>
</gene>
<dbReference type="AlphaFoldDB" id="A0A2M7TG67"/>
<comment type="caution">
    <text evidence="2">The sequence shown here is derived from an EMBL/GenBank/DDBJ whole genome shotgun (WGS) entry which is preliminary data.</text>
</comment>
<dbReference type="Proteomes" id="UP000228920">
    <property type="component" value="Unassembled WGS sequence"/>
</dbReference>
<sequence length="254" mass="29247">MFSKTVNLFQVWNSKAKQYDKFLITEGDAYQQAINWPSIKRLLGNITDKNILDSGCGNGLYTNIMKQDGGITTGIDIASNFIAIAKERYPETPFFEGDIMKSMPFEAGSFDIIVSKMVLMDIPSIEKPVRDFARILKPGGVCVVSILHPVYPVFYMLKNKWTQTFTNKFPDMTSYFDETFTTAYYQHSKLELPVWVRPLNRYINGFISEGFVLTNIEEPFLTESFLKDHPEYQDRKETPMTLNMRFEKASLTLV</sequence>
<dbReference type="PANTHER" id="PTHR43861:SF1">
    <property type="entry name" value="TRANS-ACONITATE 2-METHYLTRANSFERASE"/>
    <property type="match status" value="1"/>
</dbReference>
<evidence type="ECO:0000313" key="3">
    <source>
        <dbReference type="Proteomes" id="UP000228920"/>
    </source>
</evidence>
<feature type="domain" description="Methyltransferase type 11" evidence="1">
    <location>
        <begin position="52"/>
        <end position="144"/>
    </location>
</feature>
<dbReference type="PANTHER" id="PTHR43861">
    <property type="entry name" value="TRANS-ACONITATE 2-METHYLTRANSFERASE-RELATED"/>
    <property type="match status" value="1"/>
</dbReference>
<dbReference type="GO" id="GO:0008757">
    <property type="term" value="F:S-adenosylmethionine-dependent methyltransferase activity"/>
    <property type="evidence" value="ECO:0007669"/>
    <property type="project" value="InterPro"/>
</dbReference>
<dbReference type="Pfam" id="PF08241">
    <property type="entry name" value="Methyltransf_11"/>
    <property type="match status" value="1"/>
</dbReference>
<dbReference type="SUPFAM" id="SSF53335">
    <property type="entry name" value="S-adenosyl-L-methionine-dependent methyltransferases"/>
    <property type="match status" value="1"/>
</dbReference>
<organism evidence="2 3">
    <name type="scientific">candidate division WWE3 bacterium CG_4_10_14_0_2_um_filter_41_14</name>
    <dbReference type="NCBI Taxonomy" id="1975072"/>
    <lineage>
        <taxon>Bacteria</taxon>
        <taxon>Katanobacteria</taxon>
    </lineage>
</organism>
<accession>A0A2M7TG67</accession>
<dbReference type="EMBL" id="PFNL01000154">
    <property type="protein sequence ID" value="PIZ45019.1"/>
    <property type="molecule type" value="Genomic_DNA"/>
</dbReference>
<reference evidence="3" key="1">
    <citation type="submission" date="2017-09" db="EMBL/GenBank/DDBJ databases">
        <title>Depth-based differentiation of microbial function through sediment-hosted aquifers and enrichment of novel symbionts in the deep terrestrial subsurface.</title>
        <authorList>
            <person name="Probst A.J."/>
            <person name="Ladd B."/>
            <person name="Jarett J.K."/>
            <person name="Geller-Mcgrath D.E."/>
            <person name="Sieber C.M.K."/>
            <person name="Emerson J.B."/>
            <person name="Anantharaman K."/>
            <person name="Thomas B.C."/>
            <person name="Malmstrom R."/>
            <person name="Stieglmeier M."/>
            <person name="Klingl A."/>
            <person name="Woyke T."/>
            <person name="Ryan C.M."/>
            <person name="Banfield J.F."/>
        </authorList>
    </citation>
    <scope>NUCLEOTIDE SEQUENCE [LARGE SCALE GENOMIC DNA]</scope>
</reference>
<evidence type="ECO:0000313" key="2">
    <source>
        <dbReference type="EMBL" id="PIZ45019.1"/>
    </source>
</evidence>
<name>A0A2M7TG67_UNCKA</name>
<dbReference type="InterPro" id="IPR013216">
    <property type="entry name" value="Methyltransf_11"/>
</dbReference>
<proteinExistence type="predicted"/>
<dbReference type="CDD" id="cd02440">
    <property type="entry name" value="AdoMet_MTases"/>
    <property type="match status" value="1"/>
</dbReference>
<dbReference type="InterPro" id="IPR029063">
    <property type="entry name" value="SAM-dependent_MTases_sf"/>
</dbReference>
<evidence type="ECO:0000259" key="1">
    <source>
        <dbReference type="Pfam" id="PF08241"/>
    </source>
</evidence>
<dbReference type="Gene3D" id="3.40.50.150">
    <property type="entry name" value="Vaccinia Virus protein VP39"/>
    <property type="match status" value="1"/>
</dbReference>